<dbReference type="InterPro" id="IPR009075">
    <property type="entry name" value="AcylCo_DH/oxidase_C"/>
</dbReference>
<proteinExistence type="predicted"/>
<evidence type="ECO:0000259" key="3">
    <source>
        <dbReference type="Pfam" id="PF00441"/>
    </source>
</evidence>
<sequence>MSPEPKASLPCRGLRLTQGPDLLAPRALGQLALDGVSLAPGTPRGAEGLGYVYAVQTIDAFRMSVDAAANDFARRALGPVTAHVVSRKVKGGMLAEMQLVQAALADMQVDLNAAEWLVAQVAWKWGRGARTASLGSASTKLLVTETAQQIFDRAMQLFGAVGDGYDPRRIDPSAVRYRASANARISEVS</sequence>
<evidence type="ECO:0000313" key="4">
    <source>
        <dbReference type="EMBL" id="RAK14054.1"/>
    </source>
</evidence>
<keyword evidence="1" id="KW-0285">Flavoprotein</keyword>
<dbReference type="GO" id="GO:0051793">
    <property type="term" value="P:medium-chain fatty acid catabolic process"/>
    <property type="evidence" value="ECO:0007669"/>
    <property type="project" value="TreeGrafter"/>
</dbReference>
<dbReference type="AlphaFoldDB" id="A0A327XZT1"/>
<gene>
    <name evidence="4" type="ORF">ATI53_103019</name>
</gene>
<name>A0A327XZT1_9RHOB</name>
<dbReference type="GO" id="GO:0070991">
    <property type="term" value="F:medium-chain fatty acyl-CoA dehydrogenase activity"/>
    <property type="evidence" value="ECO:0007669"/>
    <property type="project" value="TreeGrafter"/>
</dbReference>
<keyword evidence="2" id="KW-0560">Oxidoreductase</keyword>
<comment type="caution">
    <text evidence="4">The sequence shown here is derived from an EMBL/GenBank/DDBJ whole genome shotgun (WGS) entry which is preliminary data.</text>
</comment>
<keyword evidence="5" id="KW-1185">Reference proteome</keyword>
<dbReference type="GO" id="GO:0005737">
    <property type="term" value="C:cytoplasm"/>
    <property type="evidence" value="ECO:0007669"/>
    <property type="project" value="TreeGrafter"/>
</dbReference>
<dbReference type="EMBL" id="QLMG01000030">
    <property type="protein sequence ID" value="RAK14054.1"/>
    <property type="molecule type" value="Genomic_DNA"/>
</dbReference>
<evidence type="ECO:0000256" key="2">
    <source>
        <dbReference type="ARBA" id="ARBA00023002"/>
    </source>
</evidence>
<dbReference type="InterPro" id="IPR036250">
    <property type="entry name" value="AcylCo_DH-like_C"/>
</dbReference>
<dbReference type="Pfam" id="PF00441">
    <property type="entry name" value="Acyl-CoA_dh_1"/>
    <property type="match status" value="1"/>
</dbReference>
<protein>
    <submittedName>
        <fullName evidence="4">Acyl-CoA dehydrogenase</fullName>
    </submittedName>
</protein>
<dbReference type="SUPFAM" id="SSF47203">
    <property type="entry name" value="Acyl-CoA dehydrogenase C-terminal domain-like"/>
    <property type="match status" value="1"/>
</dbReference>
<organism evidence="4 5">
    <name type="scientific">Salipiger aestuarii</name>
    <dbReference type="NCBI Taxonomy" id="568098"/>
    <lineage>
        <taxon>Bacteria</taxon>
        <taxon>Pseudomonadati</taxon>
        <taxon>Pseudomonadota</taxon>
        <taxon>Alphaproteobacteria</taxon>
        <taxon>Rhodobacterales</taxon>
        <taxon>Roseobacteraceae</taxon>
        <taxon>Salipiger</taxon>
    </lineage>
</organism>
<evidence type="ECO:0000313" key="5">
    <source>
        <dbReference type="Proteomes" id="UP000249165"/>
    </source>
</evidence>
<dbReference type="PANTHER" id="PTHR48083:SF2">
    <property type="entry name" value="MEDIUM-CHAIN SPECIFIC ACYL-COA DEHYDROGENASE, MITOCHONDRIAL"/>
    <property type="match status" value="1"/>
</dbReference>
<dbReference type="InterPro" id="IPR050741">
    <property type="entry name" value="Acyl-CoA_dehydrogenase"/>
</dbReference>
<dbReference type="Proteomes" id="UP000249165">
    <property type="component" value="Unassembled WGS sequence"/>
</dbReference>
<dbReference type="RefSeq" id="WP_170134590.1">
    <property type="nucleotide sequence ID" value="NZ_LIQE01000152.1"/>
</dbReference>
<accession>A0A327XZT1</accession>
<evidence type="ECO:0000256" key="1">
    <source>
        <dbReference type="ARBA" id="ARBA00022630"/>
    </source>
</evidence>
<feature type="domain" description="Acyl-CoA dehydrogenase/oxidase C-terminal" evidence="3">
    <location>
        <begin position="50"/>
        <end position="162"/>
    </location>
</feature>
<dbReference type="Gene3D" id="1.20.140.10">
    <property type="entry name" value="Butyryl-CoA Dehydrogenase, subunit A, domain 3"/>
    <property type="match status" value="1"/>
</dbReference>
<reference evidence="4 5" key="1">
    <citation type="submission" date="2018-06" db="EMBL/GenBank/DDBJ databases">
        <title>Genomic Encyclopedia of Archaeal and Bacterial Type Strains, Phase II (KMG-II): from individual species to whole genera.</title>
        <authorList>
            <person name="Goeker M."/>
        </authorList>
    </citation>
    <scope>NUCLEOTIDE SEQUENCE [LARGE SCALE GENOMIC DNA]</scope>
    <source>
        <strain evidence="4 5">DSM 22011</strain>
    </source>
</reference>
<dbReference type="PANTHER" id="PTHR48083">
    <property type="entry name" value="MEDIUM-CHAIN SPECIFIC ACYL-COA DEHYDROGENASE, MITOCHONDRIAL-RELATED"/>
    <property type="match status" value="1"/>
</dbReference>